<dbReference type="SUPFAM" id="SSF51735">
    <property type="entry name" value="NAD(P)-binding Rossmann-fold domains"/>
    <property type="match status" value="1"/>
</dbReference>
<keyword evidence="7" id="KW-1185">Reference proteome</keyword>
<dbReference type="EMBL" id="JAVFKD010000014">
    <property type="protein sequence ID" value="KAK5989781.1"/>
    <property type="molecule type" value="Genomic_DNA"/>
</dbReference>
<dbReference type="PANTHER" id="PTHR42877:SF7">
    <property type="entry name" value="FLAVIN-BINDING MONOOXYGENASE-RELATED"/>
    <property type="match status" value="1"/>
</dbReference>
<evidence type="ECO:0000256" key="2">
    <source>
        <dbReference type="ARBA" id="ARBA00022630"/>
    </source>
</evidence>
<evidence type="ECO:0000313" key="7">
    <source>
        <dbReference type="Proteomes" id="UP001338125"/>
    </source>
</evidence>
<name>A0ABR0SDQ0_9HYPO</name>
<dbReference type="InterPro" id="IPR036188">
    <property type="entry name" value="FAD/NAD-bd_sf"/>
</dbReference>
<keyword evidence="3" id="KW-0274">FAD</keyword>
<gene>
    <name evidence="6" type="ORF">PT974_08042</name>
</gene>
<reference evidence="6 7" key="1">
    <citation type="submission" date="2024-01" db="EMBL/GenBank/DDBJ databases">
        <title>Complete genome of Cladobotryum mycophilum ATHUM6906.</title>
        <authorList>
            <person name="Christinaki A.C."/>
            <person name="Myridakis A.I."/>
            <person name="Kouvelis V.N."/>
        </authorList>
    </citation>
    <scope>NUCLEOTIDE SEQUENCE [LARGE SCALE GENOMIC DNA]</scope>
    <source>
        <strain evidence="6 7">ATHUM6906</strain>
    </source>
</reference>
<dbReference type="PANTHER" id="PTHR42877">
    <property type="entry name" value="L-ORNITHINE N(5)-MONOOXYGENASE-RELATED"/>
    <property type="match status" value="1"/>
</dbReference>
<dbReference type="Gene3D" id="3.50.50.60">
    <property type="entry name" value="FAD/NAD(P)-binding domain"/>
    <property type="match status" value="2"/>
</dbReference>
<keyword evidence="6" id="KW-0503">Monooxygenase</keyword>
<dbReference type="Proteomes" id="UP001338125">
    <property type="component" value="Unassembled WGS sequence"/>
</dbReference>
<evidence type="ECO:0000256" key="4">
    <source>
        <dbReference type="ARBA" id="ARBA00023002"/>
    </source>
</evidence>
<dbReference type="InterPro" id="IPR051209">
    <property type="entry name" value="FAD-bind_Monooxygenase_sf"/>
</dbReference>
<dbReference type="InterPro" id="IPR002347">
    <property type="entry name" value="SDR_fam"/>
</dbReference>
<keyword evidence="2" id="KW-0285">Flavoprotein</keyword>
<sequence length="890" mass="98674">MSEPKLMTTSLGPDPNAINGIDGVHENEWYNQNFGDYTILEQPMFTKHPIRLVCVGAGATGLQLAYKAERLLENVTLQIYEKNGEIGGTWLENKYPGVACDIPSHSYQFSWARNPSWSRYYSPGNEIWQYFKDVATKYNLERYVKLSHRVQSAKWDEDKGVWKLTIGTPDGGTITDECEILVNGSGILNKWKWPDIPGLETFKGKMMHSAAWDADYDLKDKTVAVIGGGSSAVQLIPLIQPVAKKLVPFLRSPVWITMGFGAKFAGPGGTNFEYPKEQIESFINDPTAYDKYCRELDGELNKRFTLNHFKSTDQKLAREQITNMMSDQLNRNEELTQHLTPNFAIGCRRMTPGSGYLESLTKDNVEVVKTGAARLTEDGVIDEDGKEHKVDVVICSTGFDNSFAPPYECIGRNGTDLREKFGDFPKGYLSIMVDEFPNLFLFIGPNGPASHSSVLPILEWHTRYLFQMINKLQRENIRSFTPKAECVQDFSQHTHTLMKRLVWSAACRSWFKNGKTHGPVTAIWPGSRLHYFEALKDPRYEDFDIVYRSKNRFQFMGNGYTEEEVRPDGNPVWYFDDPFCKTTHQDGISTPSYTKVTHSATYPAINPTQPGLSTKGKVVLITGASGGIGRATASSFAASGPRALILLGRRSDALAETANVVKSKYADLTIQTHEVDLLDSTGVRSILANVATEFGSIDILVHSAGVLAPVVPLVEADPATFLDGYKTTVVGTLVLAQAVVLANKEKEVTFINLTTAGILFPPFSGMGAYVSSKMAAVKLLQSFAAENPQVRLHNVHPGFLDTAMSTQLSKTTKLPYGFDDISLPSDYLVWIASPEASFLNGKLVFSAWDVEELKNRKKEIVGGPPGTGELWLSFSGFPRYVAGNPLPGVV</sequence>
<protein>
    <submittedName>
        <fullName evidence="6">FAD-binding monooxygenase moxY</fullName>
    </submittedName>
</protein>
<keyword evidence="4" id="KW-0560">Oxidoreductase</keyword>
<comment type="caution">
    <text evidence="6">The sequence shown here is derived from an EMBL/GenBank/DDBJ whole genome shotgun (WGS) entry which is preliminary data.</text>
</comment>
<organism evidence="6 7">
    <name type="scientific">Cladobotryum mycophilum</name>
    <dbReference type="NCBI Taxonomy" id="491253"/>
    <lineage>
        <taxon>Eukaryota</taxon>
        <taxon>Fungi</taxon>
        <taxon>Dikarya</taxon>
        <taxon>Ascomycota</taxon>
        <taxon>Pezizomycotina</taxon>
        <taxon>Sordariomycetes</taxon>
        <taxon>Hypocreomycetidae</taxon>
        <taxon>Hypocreales</taxon>
        <taxon>Hypocreaceae</taxon>
        <taxon>Cladobotryum</taxon>
    </lineage>
</organism>
<evidence type="ECO:0000256" key="1">
    <source>
        <dbReference type="ARBA" id="ARBA00010139"/>
    </source>
</evidence>
<dbReference type="InterPro" id="IPR057326">
    <property type="entry name" value="KR_dom"/>
</dbReference>
<dbReference type="Pfam" id="PF00743">
    <property type="entry name" value="FMO-like"/>
    <property type="match status" value="1"/>
</dbReference>
<comment type="similarity">
    <text evidence="1">Belongs to the FAD-binding monooxygenase family.</text>
</comment>
<dbReference type="CDD" id="cd05233">
    <property type="entry name" value="SDR_c"/>
    <property type="match status" value="1"/>
</dbReference>
<accession>A0ABR0SDQ0</accession>
<dbReference type="Gene3D" id="3.40.50.720">
    <property type="entry name" value="NAD(P)-binding Rossmann-like Domain"/>
    <property type="match status" value="1"/>
</dbReference>
<dbReference type="SMART" id="SM00822">
    <property type="entry name" value="PKS_KR"/>
    <property type="match status" value="1"/>
</dbReference>
<proteinExistence type="inferred from homology"/>
<evidence type="ECO:0000259" key="5">
    <source>
        <dbReference type="SMART" id="SM00822"/>
    </source>
</evidence>
<dbReference type="InterPro" id="IPR036291">
    <property type="entry name" value="NAD(P)-bd_dom_sf"/>
</dbReference>
<feature type="domain" description="Ketoreductase" evidence="5">
    <location>
        <begin position="617"/>
        <end position="798"/>
    </location>
</feature>
<dbReference type="GO" id="GO:0004497">
    <property type="term" value="F:monooxygenase activity"/>
    <property type="evidence" value="ECO:0007669"/>
    <property type="project" value="UniProtKB-KW"/>
</dbReference>
<dbReference type="PRINTS" id="PR00081">
    <property type="entry name" value="GDHRDH"/>
</dbReference>
<dbReference type="SUPFAM" id="SSF51905">
    <property type="entry name" value="FAD/NAD(P)-binding domain"/>
    <property type="match status" value="2"/>
</dbReference>
<dbReference type="Pfam" id="PF00106">
    <property type="entry name" value="adh_short"/>
    <property type="match status" value="1"/>
</dbReference>
<evidence type="ECO:0000313" key="6">
    <source>
        <dbReference type="EMBL" id="KAK5989781.1"/>
    </source>
</evidence>
<evidence type="ECO:0000256" key="3">
    <source>
        <dbReference type="ARBA" id="ARBA00022827"/>
    </source>
</evidence>
<dbReference type="InterPro" id="IPR020946">
    <property type="entry name" value="Flavin_mOase-like"/>
</dbReference>